<dbReference type="InterPro" id="IPR025272">
    <property type="entry name" value="SocA_Panacea"/>
</dbReference>
<dbReference type="EMBL" id="FNSL01000001">
    <property type="protein sequence ID" value="SEB54632.1"/>
    <property type="molecule type" value="Genomic_DNA"/>
</dbReference>
<protein>
    <submittedName>
        <fullName evidence="2">Uncharacterized phage-associated protein</fullName>
    </submittedName>
</protein>
<feature type="domain" description="Antitoxin SocA-like Panacea" evidence="1">
    <location>
        <begin position="27"/>
        <end position="130"/>
    </location>
</feature>
<organism evidence="2 3">
    <name type="scientific">Nitratireductor aquibiodomus</name>
    <dbReference type="NCBI Taxonomy" id="204799"/>
    <lineage>
        <taxon>Bacteria</taxon>
        <taxon>Pseudomonadati</taxon>
        <taxon>Pseudomonadota</taxon>
        <taxon>Alphaproteobacteria</taxon>
        <taxon>Hyphomicrobiales</taxon>
        <taxon>Phyllobacteriaceae</taxon>
        <taxon>Nitratireductor</taxon>
    </lineage>
</organism>
<dbReference type="AlphaFoldDB" id="A0A1H4K9L1"/>
<keyword evidence="3" id="KW-1185">Reference proteome</keyword>
<name>A0A1H4K9L1_9HYPH</name>
<dbReference type="Pfam" id="PF13274">
    <property type="entry name" value="SocA_Panacea"/>
    <property type="match status" value="1"/>
</dbReference>
<accession>A0A1H4K9L1</accession>
<gene>
    <name evidence="2" type="ORF">SAMN05216452_2036</name>
</gene>
<evidence type="ECO:0000313" key="2">
    <source>
        <dbReference type="EMBL" id="SEB54632.1"/>
    </source>
</evidence>
<dbReference type="Proteomes" id="UP000199064">
    <property type="component" value="Unassembled WGS sequence"/>
</dbReference>
<reference evidence="3" key="1">
    <citation type="submission" date="2016-10" db="EMBL/GenBank/DDBJ databases">
        <authorList>
            <person name="Varghese N."/>
            <person name="Submissions S."/>
        </authorList>
    </citation>
    <scope>NUCLEOTIDE SEQUENCE [LARGE SCALE GENOMIC DNA]</scope>
    <source>
        <strain evidence="3">ES.061</strain>
    </source>
</reference>
<dbReference type="RefSeq" id="WP_090328673.1">
    <property type="nucleotide sequence ID" value="NZ_FNSL01000001.1"/>
</dbReference>
<sequence>MFDARIIANEVLARAWAEGLELTQIDVQKIVYFLHGHHLVEHGKPLVKSEFEAWEYGPVQRSLYDGFKKFGDQPISEFAEKFDPIKRTTAELPKLTDNAAVSTIERHLYKYLEVPSFALVEMTHRPDTPWSRTIESAKTHVNVGMRIKDDLILSHFEGLQVS</sequence>
<proteinExistence type="predicted"/>
<evidence type="ECO:0000313" key="3">
    <source>
        <dbReference type="Proteomes" id="UP000199064"/>
    </source>
</evidence>
<evidence type="ECO:0000259" key="1">
    <source>
        <dbReference type="Pfam" id="PF13274"/>
    </source>
</evidence>